<dbReference type="GO" id="GO:0005524">
    <property type="term" value="F:ATP binding"/>
    <property type="evidence" value="ECO:0007669"/>
    <property type="project" value="UniProtKB-KW"/>
</dbReference>
<keyword evidence="2" id="KW-0067">ATP-binding</keyword>
<organism evidence="5 6">
    <name type="scientific">Caenorhabditis tropicalis</name>
    <dbReference type="NCBI Taxonomy" id="1561998"/>
    <lineage>
        <taxon>Eukaryota</taxon>
        <taxon>Metazoa</taxon>
        <taxon>Ecdysozoa</taxon>
        <taxon>Nematoda</taxon>
        <taxon>Chromadorea</taxon>
        <taxon>Rhabditida</taxon>
        <taxon>Rhabditina</taxon>
        <taxon>Rhabditomorpha</taxon>
        <taxon>Rhabditoidea</taxon>
        <taxon>Rhabditidae</taxon>
        <taxon>Peloderinae</taxon>
        <taxon>Caenorhabditis</taxon>
    </lineage>
</organism>
<sequence>MPLIIVTGHPASGKSTIVNRLAEKFKEHGKEFQIVRDDAYGSFSRSNYQNANKEKDLRSWIRSEVQQSLTKNKVIICDGLNYIKGYRYELFLAAKMSKTTYCVVQCTPAAATCHWLNEQKAPEERYPEGVIDQLLMRYEKPDTKFRWEKPLFEVKIGRAEKTIDSDDMMVDLEHPAPRFAQIYEEEIVEWICNGTELTENQSTQTVPLAPSNFLHELDRSTQDVVTVLLNAQRTAVRGQNLQIPGARDPVKFLKLRTLPELNRLRHQFVNMSKKDPETDKQKIIDGFVDFLNCNLR</sequence>
<dbReference type="InterPro" id="IPR013641">
    <property type="entry name" value="KTI12/PSTK"/>
</dbReference>
<evidence type="ECO:0000256" key="1">
    <source>
        <dbReference type="ARBA" id="ARBA00022741"/>
    </source>
</evidence>
<reference evidence="6" key="1">
    <citation type="submission" date="2016-11" db="UniProtKB">
        <authorList>
            <consortium name="WormBaseParasite"/>
        </authorList>
    </citation>
    <scope>IDENTIFICATION</scope>
</reference>
<dbReference type="Gene3D" id="3.40.50.300">
    <property type="entry name" value="P-loop containing nucleotide triphosphate hydrolases"/>
    <property type="match status" value="1"/>
</dbReference>
<dbReference type="FunFam" id="3.40.50.300:FF:002898">
    <property type="entry name" value="Protein CBG21524"/>
    <property type="match status" value="1"/>
</dbReference>
<keyword evidence="1" id="KW-0547">Nucleotide-binding</keyword>
<evidence type="ECO:0000313" key="6">
    <source>
        <dbReference type="WBParaSite" id="Csp11.Scaffold630.g21252.t1"/>
    </source>
</evidence>
<name>A0A1I7V0R8_9PELO</name>
<dbReference type="SUPFAM" id="SSF52540">
    <property type="entry name" value="P-loop containing nucleoside triphosphate hydrolases"/>
    <property type="match status" value="1"/>
</dbReference>
<evidence type="ECO:0000256" key="4">
    <source>
        <dbReference type="ARBA" id="ARBA00026170"/>
    </source>
</evidence>
<dbReference type="eggNOG" id="KOG3062">
    <property type="taxonomic scope" value="Eukaryota"/>
</dbReference>
<accession>A0A1I7V0R8</accession>
<comment type="similarity">
    <text evidence="3">Belongs to the KTI12 family.</text>
</comment>
<proteinExistence type="inferred from homology"/>
<dbReference type="AlphaFoldDB" id="A0A1I7V0R8"/>
<dbReference type="Pfam" id="PF08433">
    <property type="entry name" value="KTI12"/>
    <property type="match status" value="1"/>
</dbReference>
<protein>
    <recommendedName>
        <fullName evidence="4">Protein KTI12 homolog</fullName>
    </recommendedName>
</protein>
<dbReference type="WBParaSite" id="Csp11.Scaffold630.g21252.t1">
    <property type="protein sequence ID" value="Csp11.Scaffold630.g21252.t1"/>
    <property type="gene ID" value="Csp11.Scaffold630.g21252"/>
</dbReference>
<dbReference type="InterPro" id="IPR027417">
    <property type="entry name" value="P-loop_NTPase"/>
</dbReference>
<keyword evidence="5" id="KW-1185">Reference proteome</keyword>
<dbReference type="PANTHER" id="PTHR12435">
    <property type="match status" value="1"/>
</dbReference>
<dbReference type="STRING" id="1561998.A0A1I7V0R8"/>
<dbReference type="Proteomes" id="UP000095282">
    <property type="component" value="Unplaced"/>
</dbReference>
<evidence type="ECO:0000313" key="5">
    <source>
        <dbReference type="Proteomes" id="UP000095282"/>
    </source>
</evidence>
<evidence type="ECO:0000256" key="2">
    <source>
        <dbReference type="ARBA" id="ARBA00022840"/>
    </source>
</evidence>
<evidence type="ECO:0000256" key="3">
    <source>
        <dbReference type="ARBA" id="ARBA00025768"/>
    </source>
</evidence>